<dbReference type="InterPro" id="IPR010982">
    <property type="entry name" value="Lambda_DNA-bd_dom_sf"/>
</dbReference>
<dbReference type="CDD" id="cd00093">
    <property type="entry name" value="HTH_XRE"/>
    <property type="match status" value="1"/>
</dbReference>
<dbReference type="Proteomes" id="UP001202244">
    <property type="component" value="Chromosome"/>
</dbReference>
<evidence type="ECO:0000259" key="1">
    <source>
        <dbReference type="PROSITE" id="PS50943"/>
    </source>
</evidence>
<dbReference type="PANTHER" id="PTHR35010">
    <property type="entry name" value="BLL4672 PROTEIN-RELATED"/>
    <property type="match status" value="1"/>
</dbReference>
<dbReference type="Pfam" id="PF01381">
    <property type="entry name" value="HTH_3"/>
    <property type="match status" value="1"/>
</dbReference>
<dbReference type="SMART" id="SM00530">
    <property type="entry name" value="HTH_XRE"/>
    <property type="match status" value="1"/>
</dbReference>
<dbReference type="RefSeq" id="WP_242756956.1">
    <property type="nucleotide sequence ID" value="NZ_CP093846.1"/>
</dbReference>
<evidence type="ECO:0000313" key="3">
    <source>
        <dbReference type="Proteomes" id="UP001202244"/>
    </source>
</evidence>
<dbReference type="EMBL" id="CP093846">
    <property type="protein sequence ID" value="UNT00719.1"/>
    <property type="molecule type" value="Genomic_DNA"/>
</dbReference>
<dbReference type="Gene3D" id="1.10.260.40">
    <property type="entry name" value="lambda repressor-like DNA-binding domains"/>
    <property type="match status" value="1"/>
</dbReference>
<name>A0ABY3Y271_9ACTN</name>
<proteinExistence type="predicted"/>
<dbReference type="Gene3D" id="3.30.450.180">
    <property type="match status" value="1"/>
</dbReference>
<protein>
    <submittedName>
        <fullName evidence="2">Helix-turn-helix domain-containing protein</fullName>
    </submittedName>
</protein>
<dbReference type="Pfam" id="PF17765">
    <property type="entry name" value="MLTR_LBD"/>
    <property type="match status" value="1"/>
</dbReference>
<dbReference type="SUPFAM" id="SSF47413">
    <property type="entry name" value="lambda repressor-like DNA-binding domains"/>
    <property type="match status" value="1"/>
</dbReference>
<keyword evidence="3" id="KW-1185">Reference proteome</keyword>
<organism evidence="2 3">
    <name type="scientific">Streptomyces tubbatahanensis</name>
    <dbReference type="NCBI Taxonomy" id="2923272"/>
    <lineage>
        <taxon>Bacteria</taxon>
        <taxon>Bacillati</taxon>
        <taxon>Actinomycetota</taxon>
        <taxon>Actinomycetes</taxon>
        <taxon>Kitasatosporales</taxon>
        <taxon>Streptomycetaceae</taxon>
        <taxon>Streptomyces</taxon>
    </lineage>
</organism>
<dbReference type="InterPro" id="IPR001387">
    <property type="entry name" value="Cro/C1-type_HTH"/>
</dbReference>
<feature type="domain" description="HTH cro/C1-type" evidence="1">
    <location>
        <begin position="13"/>
        <end position="67"/>
    </location>
</feature>
<reference evidence="2 3" key="1">
    <citation type="journal article" date="2023" name="Microbiol. Spectr.">
        <title>Synergy between Genome Mining, Metabolomics, and Bioinformatics Uncovers Antibacterial Chlorinated Carbazole Alkaloids and Their Biosynthetic Gene Cluster from Streptomyces tubbatahanensis sp. nov., a Novel Actinomycete Isolated from Sulu Sea, Philippines.</title>
        <authorList>
            <person name="Tenebro C.P."/>
            <person name="Trono D.J.V.L."/>
            <person name="Balida L.A.P."/>
            <person name="Bayog L.K.A."/>
            <person name="Bruna J.R."/>
            <person name="Sabido E.M."/>
            <person name="Caspe D.P.C."/>
            <person name="de Los Santos E.L.C."/>
            <person name="Saludes J.P."/>
            <person name="Dalisay D.S."/>
        </authorList>
    </citation>
    <scope>NUCLEOTIDE SEQUENCE [LARGE SCALE GENOMIC DNA]</scope>
    <source>
        <strain evidence="2 3">DSD3025</strain>
    </source>
</reference>
<gene>
    <name evidence="2" type="ORF">MMF93_32715</name>
</gene>
<accession>A0ABY3Y271</accession>
<dbReference type="PANTHER" id="PTHR35010:SF4">
    <property type="entry name" value="BLL5781 PROTEIN"/>
    <property type="match status" value="1"/>
</dbReference>
<sequence length="266" mass="29062">MATAAPPQVGPLLREWRRRRRLSQLELSLRAQTSARHLSFVETGRSRPSSAMVLRLAEELDVPLRMRNQLLMAAGYAPAYTESPLDAPRMTAVRRAVRQVLEGHEPYPATVVDRAWNIVDSNASLALFTDKVAPALLEQPANALRVSLHPEGLAPHIANLGQWRAHLLGRLRRQIAAGLDGALRALHDELVAYPCSEPEPDVEFPGPADIFVPLRLRHGSGELAFFSTVATFGTPLEVTTAELAIESFFPADAATATALRDPAPPQ</sequence>
<dbReference type="PROSITE" id="PS50943">
    <property type="entry name" value="HTH_CROC1"/>
    <property type="match status" value="1"/>
</dbReference>
<dbReference type="InterPro" id="IPR041413">
    <property type="entry name" value="MLTR_LBD"/>
</dbReference>
<evidence type="ECO:0000313" key="2">
    <source>
        <dbReference type="EMBL" id="UNT00719.1"/>
    </source>
</evidence>